<dbReference type="SUPFAM" id="SSF56601">
    <property type="entry name" value="beta-lactamase/transpeptidase-like"/>
    <property type="match status" value="1"/>
</dbReference>
<dbReference type="PANTHER" id="PTHR30627">
    <property type="entry name" value="PEPTIDOGLYCAN D,D-TRANSPEPTIDASE"/>
    <property type="match status" value="1"/>
</dbReference>
<evidence type="ECO:0000313" key="7">
    <source>
        <dbReference type="Proteomes" id="UP000233325"/>
    </source>
</evidence>
<dbReference type="AlphaFoldDB" id="A0A2N2DXY5"/>
<accession>A0A2N2DXY5</accession>
<reference evidence="6 7" key="1">
    <citation type="journal article" date="2017" name="ISME J.">
        <title>Potential for microbial H2 and metal transformations associated with novel bacteria and archaea in deep terrestrial subsurface sediments.</title>
        <authorList>
            <person name="Hernsdorf A.W."/>
            <person name="Amano Y."/>
            <person name="Miyakawa K."/>
            <person name="Ise K."/>
            <person name="Suzuki Y."/>
            <person name="Anantharaman K."/>
            <person name="Probst A."/>
            <person name="Burstein D."/>
            <person name="Thomas B.C."/>
            <person name="Banfield J.F."/>
        </authorList>
    </citation>
    <scope>NUCLEOTIDE SEQUENCE [LARGE SCALE GENOMIC DNA]</scope>
    <source>
        <strain evidence="6">HGW-Falkowbacteria-2</strain>
    </source>
</reference>
<organism evidence="6 7">
    <name type="scientific">Candidatus Falkowbacteria bacterium HGW-Falkowbacteria-2</name>
    <dbReference type="NCBI Taxonomy" id="2013769"/>
    <lineage>
        <taxon>Bacteria</taxon>
        <taxon>Candidatus Falkowiibacteriota</taxon>
    </lineage>
</organism>
<dbReference type="InterPro" id="IPR005311">
    <property type="entry name" value="PBP_dimer"/>
</dbReference>
<dbReference type="Gene3D" id="3.40.710.10">
    <property type="entry name" value="DD-peptidase/beta-lactamase superfamily"/>
    <property type="match status" value="1"/>
</dbReference>
<dbReference type="Proteomes" id="UP000233325">
    <property type="component" value="Unassembled WGS sequence"/>
</dbReference>
<dbReference type="InterPro" id="IPR050515">
    <property type="entry name" value="Beta-lactam/transpept"/>
</dbReference>
<evidence type="ECO:0000313" key="6">
    <source>
        <dbReference type="EMBL" id="PKM87317.1"/>
    </source>
</evidence>
<dbReference type="PANTHER" id="PTHR30627:SF1">
    <property type="entry name" value="PEPTIDOGLYCAN D,D-TRANSPEPTIDASE FTSI"/>
    <property type="match status" value="1"/>
</dbReference>
<comment type="caution">
    <text evidence="6">The sequence shown here is derived from an EMBL/GenBank/DDBJ whole genome shotgun (WGS) entry which is preliminary data.</text>
</comment>
<dbReference type="EMBL" id="PHAH01000048">
    <property type="protein sequence ID" value="PKM87317.1"/>
    <property type="molecule type" value="Genomic_DNA"/>
</dbReference>
<gene>
    <name evidence="6" type="ORF">CVU83_03135</name>
</gene>
<dbReference type="SUPFAM" id="SSF56519">
    <property type="entry name" value="Penicillin binding protein dimerisation domain"/>
    <property type="match status" value="1"/>
</dbReference>
<protein>
    <submittedName>
        <fullName evidence="6">Uncharacterized protein</fullName>
    </submittedName>
</protein>
<keyword evidence="2 3" id="KW-0472">Membrane</keyword>
<keyword evidence="3" id="KW-1133">Transmembrane helix</keyword>
<keyword evidence="3" id="KW-0812">Transmembrane</keyword>
<proteinExistence type="predicted"/>
<dbReference type="Pfam" id="PF00905">
    <property type="entry name" value="Transpeptidase"/>
    <property type="match status" value="1"/>
</dbReference>
<dbReference type="Pfam" id="PF03717">
    <property type="entry name" value="PBP_dimer"/>
    <property type="match status" value="1"/>
</dbReference>
<dbReference type="GO" id="GO:0071555">
    <property type="term" value="P:cell wall organization"/>
    <property type="evidence" value="ECO:0007669"/>
    <property type="project" value="TreeGrafter"/>
</dbReference>
<evidence type="ECO:0000256" key="1">
    <source>
        <dbReference type="ARBA" id="ARBA00004370"/>
    </source>
</evidence>
<feature type="domain" description="Penicillin-binding protein transpeptidase" evidence="4">
    <location>
        <begin position="365"/>
        <end position="575"/>
    </location>
</feature>
<evidence type="ECO:0000259" key="4">
    <source>
        <dbReference type="Pfam" id="PF00905"/>
    </source>
</evidence>
<comment type="subcellular location">
    <subcellularLocation>
        <location evidence="1">Membrane</location>
    </subcellularLocation>
</comment>
<dbReference type="InterPro" id="IPR012338">
    <property type="entry name" value="Beta-lactam/transpept-like"/>
</dbReference>
<dbReference type="InterPro" id="IPR036138">
    <property type="entry name" value="PBP_dimer_sf"/>
</dbReference>
<dbReference type="GO" id="GO:0008658">
    <property type="term" value="F:penicillin binding"/>
    <property type="evidence" value="ECO:0007669"/>
    <property type="project" value="InterPro"/>
</dbReference>
<sequence>MWRDYRQTKQPLNHSNPRLRLFAALIFLLLGAIVYRLYYLQISQGDWFTALASGQHQISSRLQPERGRILLHERSNGQAQQLYPLATNKDFSSLYAVPKDIVDPAGMADKLFEHFDKPMLENQLKEEMEKEDQNRLLREIDAIRASEYSEEDKAARIRAAEDLADRKKKEVDWVEMKAIALERLIKERKDSLLQTYLKRVDKPGDPYEPLKEKLSDEELVAIYATLASTPEKPIQASELERRLNKVVFKADGSELKIEGIGFNLKSYRFYPENSIAANIIGFVSYIDDEGKGRYGLEEFFDEELAGKSGYLKGEKGVSNTLIVNDREYVRPEAGSDLVLTMDRGAQFQACDALEAAVKKHKAEGGTVIAVNAKTGAILAMCSVPTFNPNDYRNVTNLESFNNPAILYQYEPGSVFKVITMAAAIDQGKVSPSTTYKDEGSIMITGWHKPISNSDFSTKGAHGIVDMNTVLEMSLNTGAIFAMKQIGPKTFSEYVINFGFGEKTGVELGSESQGHIENLLKNKVKEIDAATASFGQGIAVTPLQMVMSYQALANQGILMKPYIVQEIHHDDGRIVEFKPHQV</sequence>
<evidence type="ECO:0000256" key="3">
    <source>
        <dbReference type="SAM" id="Phobius"/>
    </source>
</evidence>
<evidence type="ECO:0000259" key="5">
    <source>
        <dbReference type="Pfam" id="PF03717"/>
    </source>
</evidence>
<feature type="non-terminal residue" evidence="6">
    <location>
        <position position="581"/>
    </location>
</feature>
<evidence type="ECO:0000256" key="2">
    <source>
        <dbReference type="ARBA" id="ARBA00023136"/>
    </source>
</evidence>
<dbReference type="GO" id="GO:0005886">
    <property type="term" value="C:plasma membrane"/>
    <property type="evidence" value="ECO:0007669"/>
    <property type="project" value="TreeGrafter"/>
</dbReference>
<name>A0A2N2DXY5_9BACT</name>
<feature type="domain" description="Penicillin-binding protein dimerisation" evidence="5">
    <location>
        <begin position="83"/>
        <end position="320"/>
    </location>
</feature>
<dbReference type="InterPro" id="IPR001460">
    <property type="entry name" value="PCN-bd_Tpept"/>
</dbReference>
<feature type="transmembrane region" description="Helical" evidence="3">
    <location>
        <begin position="21"/>
        <end position="39"/>
    </location>
</feature>
<dbReference type="Gene3D" id="3.90.1310.10">
    <property type="entry name" value="Penicillin-binding protein 2a (Domain 2)"/>
    <property type="match status" value="1"/>
</dbReference>